<accession>A0AAD9JG80</accession>
<dbReference type="Pfam" id="PF00008">
    <property type="entry name" value="EGF"/>
    <property type="match status" value="2"/>
</dbReference>
<name>A0AAD9JG80_RIDPI</name>
<feature type="compositionally biased region" description="Basic and acidic residues" evidence="7">
    <location>
        <begin position="412"/>
        <end position="426"/>
    </location>
</feature>
<feature type="disulfide bond" evidence="6">
    <location>
        <begin position="101"/>
        <end position="110"/>
    </location>
</feature>
<dbReference type="AlphaFoldDB" id="A0AAD9JG80"/>
<dbReference type="InterPro" id="IPR000742">
    <property type="entry name" value="EGF"/>
</dbReference>
<dbReference type="PROSITE" id="PS50024">
    <property type="entry name" value="SEA"/>
    <property type="match status" value="2"/>
</dbReference>
<dbReference type="GO" id="GO:0005112">
    <property type="term" value="F:Notch binding"/>
    <property type="evidence" value="ECO:0007669"/>
    <property type="project" value="TreeGrafter"/>
</dbReference>
<dbReference type="Pfam" id="PF12661">
    <property type="entry name" value="hEGF"/>
    <property type="match status" value="1"/>
</dbReference>
<dbReference type="SMART" id="SM00200">
    <property type="entry name" value="SEA"/>
    <property type="match status" value="2"/>
</dbReference>
<feature type="domain" description="EGF-like" evidence="10">
    <location>
        <begin position="1"/>
        <end position="36"/>
    </location>
</feature>
<dbReference type="InterPro" id="IPR001881">
    <property type="entry name" value="EGF-like_Ca-bd_dom"/>
</dbReference>
<dbReference type="InterPro" id="IPR009030">
    <property type="entry name" value="Growth_fac_rcpt_cys_sf"/>
</dbReference>
<dbReference type="CDD" id="cd00054">
    <property type="entry name" value="EGF_CA"/>
    <property type="match status" value="3"/>
</dbReference>
<dbReference type="InterPro" id="IPR000152">
    <property type="entry name" value="EGF-type_Asp/Asn_hydroxyl_site"/>
</dbReference>
<organism evidence="11 12">
    <name type="scientific">Ridgeia piscesae</name>
    <name type="common">Tubeworm</name>
    <dbReference type="NCBI Taxonomy" id="27915"/>
    <lineage>
        <taxon>Eukaryota</taxon>
        <taxon>Metazoa</taxon>
        <taxon>Spiralia</taxon>
        <taxon>Lophotrochozoa</taxon>
        <taxon>Annelida</taxon>
        <taxon>Polychaeta</taxon>
        <taxon>Sedentaria</taxon>
        <taxon>Canalipalpata</taxon>
        <taxon>Sabellida</taxon>
        <taxon>Siboglinidae</taxon>
        <taxon>Ridgeia</taxon>
    </lineage>
</organism>
<keyword evidence="4 6" id="KW-1015">Disulfide bond</keyword>
<evidence type="ECO:0000259" key="9">
    <source>
        <dbReference type="PROSITE" id="PS50024"/>
    </source>
</evidence>
<dbReference type="SUPFAM" id="SSF57196">
    <property type="entry name" value="EGF/Laminin"/>
    <property type="match status" value="1"/>
</dbReference>
<dbReference type="SUPFAM" id="SSF57184">
    <property type="entry name" value="Growth factor receptor domain"/>
    <property type="match status" value="1"/>
</dbReference>
<evidence type="ECO:0000256" key="1">
    <source>
        <dbReference type="ARBA" id="ARBA00022536"/>
    </source>
</evidence>
<dbReference type="SMART" id="SM00181">
    <property type="entry name" value="EGF"/>
    <property type="match status" value="3"/>
</dbReference>
<feature type="domain" description="SEA" evidence="9">
    <location>
        <begin position="122"/>
        <end position="231"/>
    </location>
</feature>
<dbReference type="GO" id="GO:0005509">
    <property type="term" value="F:calcium ion binding"/>
    <property type="evidence" value="ECO:0007669"/>
    <property type="project" value="InterPro"/>
</dbReference>
<keyword evidence="3" id="KW-0677">Repeat</keyword>
<dbReference type="PANTHER" id="PTHR12916">
    <property type="entry name" value="CYTOCHROME C OXIDASE POLYPEPTIDE VIC-2"/>
    <property type="match status" value="1"/>
</dbReference>
<comment type="caution">
    <text evidence="11">The sequence shown here is derived from an EMBL/GenBank/DDBJ whole genome shotgun (WGS) entry which is preliminary data.</text>
</comment>
<dbReference type="PROSITE" id="PS01186">
    <property type="entry name" value="EGF_2"/>
    <property type="match status" value="3"/>
</dbReference>
<dbReference type="Pfam" id="PF01390">
    <property type="entry name" value="SEA"/>
    <property type="match status" value="2"/>
</dbReference>
<dbReference type="PROSITE" id="PS50026">
    <property type="entry name" value="EGF_3"/>
    <property type="match status" value="3"/>
</dbReference>
<evidence type="ECO:0000259" key="10">
    <source>
        <dbReference type="PROSITE" id="PS50026"/>
    </source>
</evidence>
<gene>
    <name evidence="11" type="ORF">NP493_2564g00003</name>
</gene>
<keyword evidence="8" id="KW-0812">Transmembrane</keyword>
<evidence type="ECO:0000256" key="4">
    <source>
        <dbReference type="ARBA" id="ARBA00023157"/>
    </source>
</evidence>
<proteinExistence type="predicted"/>
<dbReference type="GO" id="GO:0007219">
    <property type="term" value="P:Notch signaling pathway"/>
    <property type="evidence" value="ECO:0007669"/>
    <property type="project" value="TreeGrafter"/>
</dbReference>
<evidence type="ECO:0000256" key="2">
    <source>
        <dbReference type="ARBA" id="ARBA00022729"/>
    </source>
</evidence>
<protein>
    <submittedName>
        <fullName evidence="11">Uncharacterized protein</fullName>
    </submittedName>
</protein>
<reference evidence="11" key="1">
    <citation type="journal article" date="2023" name="Mol. Biol. Evol.">
        <title>Third-Generation Sequencing Reveals the Adaptive Role of the Epigenome in Three Deep-Sea Polychaetes.</title>
        <authorList>
            <person name="Perez M."/>
            <person name="Aroh O."/>
            <person name="Sun Y."/>
            <person name="Lan Y."/>
            <person name="Juniper S.K."/>
            <person name="Young C.R."/>
            <person name="Angers B."/>
            <person name="Qian P.Y."/>
        </authorList>
    </citation>
    <scope>NUCLEOTIDE SEQUENCE</scope>
    <source>
        <strain evidence="11">R07B-5</strain>
    </source>
</reference>
<keyword evidence="8" id="KW-0472">Membrane</keyword>
<feature type="domain" description="EGF-like" evidence="10">
    <location>
        <begin position="37"/>
        <end position="73"/>
    </location>
</feature>
<keyword evidence="12" id="KW-1185">Reference proteome</keyword>
<dbReference type="PROSITE" id="PS00022">
    <property type="entry name" value="EGF_1"/>
    <property type="match status" value="3"/>
</dbReference>
<dbReference type="InterPro" id="IPR000082">
    <property type="entry name" value="SEA_dom"/>
</dbReference>
<comment type="caution">
    <text evidence="6">Lacks conserved residue(s) required for the propagation of feature annotation.</text>
</comment>
<dbReference type="FunFam" id="2.10.25.10:FF:000117">
    <property type="entry name" value="Delta-like protein"/>
    <property type="match status" value="1"/>
</dbReference>
<evidence type="ECO:0000256" key="8">
    <source>
        <dbReference type="SAM" id="Phobius"/>
    </source>
</evidence>
<evidence type="ECO:0000256" key="5">
    <source>
        <dbReference type="ARBA" id="ARBA00023180"/>
    </source>
</evidence>
<dbReference type="Gene3D" id="3.30.70.960">
    <property type="entry name" value="SEA domain"/>
    <property type="match status" value="1"/>
</dbReference>
<dbReference type="FunFam" id="2.10.25.10:FF:000255">
    <property type="entry name" value="Sushi, nidogen and EGF-like domains 1"/>
    <property type="match status" value="2"/>
</dbReference>
<dbReference type="SMART" id="SM00179">
    <property type="entry name" value="EGF_CA"/>
    <property type="match status" value="3"/>
</dbReference>
<feature type="disulfide bond" evidence="6">
    <location>
        <begin position="63"/>
        <end position="72"/>
    </location>
</feature>
<dbReference type="InterPro" id="IPR036364">
    <property type="entry name" value="SEA_dom_sf"/>
</dbReference>
<keyword evidence="1 6" id="KW-0245">EGF-like domain</keyword>
<feature type="transmembrane region" description="Helical" evidence="8">
    <location>
        <begin position="352"/>
        <end position="378"/>
    </location>
</feature>
<evidence type="ECO:0000256" key="6">
    <source>
        <dbReference type="PROSITE-ProRule" id="PRU00076"/>
    </source>
</evidence>
<dbReference type="EMBL" id="JAODUO010002550">
    <property type="protein sequence ID" value="KAK2151850.1"/>
    <property type="molecule type" value="Genomic_DNA"/>
</dbReference>
<evidence type="ECO:0000256" key="3">
    <source>
        <dbReference type="ARBA" id="ARBA00022737"/>
    </source>
</evidence>
<sequence>VDECGSSPCQNGGSCVDRVNKYRCKCPAGYSGGKCEKALLCNSAPCQNGGVCVQGRASYNCTCPNGFTGKFCEQSFSYCSSAPCQNGGICVSSADTYTCTCLGGFTGTSCKKMTEETKKLRSGVQLTVSIRLTSVNFTSKLADKTSLEYKDLTVKVIKVLTDALNKTLGGKFLIVDVTFKRGSVVVDYQVAVPEDLPNPTDTIVGAIKNESTGGQFGEFVVDVANITASVKPIMKYQAQFKITSQTYTAELADANSPEYNKLAGNVSLVLEVVYREAFSNGFVDIRNIVFSQGSIVTDYEVRLTDTSSDSEVQTVLVDYVDGHNGKLGDFSVIMPSSPTMEPTDDPEDSSSMTAVIVGAVMGGLAVIIIIIAGLSYVFKRSNKVADSHEDNLDVLDVYDYDRDAHSVYYGDTKTHSDVDDSQTHCDVDDDEANNDSRLQKQQPVKRFA</sequence>
<evidence type="ECO:0000256" key="7">
    <source>
        <dbReference type="SAM" id="MobiDB-lite"/>
    </source>
</evidence>
<evidence type="ECO:0000313" key="11">
    <source>
        <dbReference type="EMBL" id="KAK2151850.1"/>
    </source>
</evidence>
<dbReference type="InterPro" id="IPR013032">
    <property type="entry name" value="EGF-like_CS"/>
</dbReference>
<dbReference type="Proteomes" id="UP001209878">
    <property type="component" value="Unassembled WGS sequence"/>
</dbReference>
<keyword evidence="2" id="KW-0732">Signal</keyword>
<feature type="non-terminal residue" evidence="11">
    <location>
        <position position="448"/>
    </location>
</feature>
<dbReference type="Gene3D" id="2.10.25.10">
    <property type="entry name" value="Laminin"/>
    <property type="match status" value="3"/>
</dbReference>
<feature type="disulfide bond" evidence="6">
    <location>
        <begin position="26"/>
        <end position="35"/>
    </location>
</feature>
<feature type="domain" description="SEA" evidence="9">
    <location>
        <begin position="232"/>
        <end position="344"/>
    </location>
</feature>
<evidence type="ECO:0000313" key="12">
    <source>
        <dbReference type="Proteomes" id="UP001209878"/>
    </source>
</evidence>
<feature type="domain" description="EGF-like" evidence="10">
    <location>
        <begin position="75"/>
        <end position="111"/>
    </location>
</feature>
<keyword evidence="8" id="KW-1133">Transmembrane helix</keyword>
<feature type="region of interest" description="Disordered" evidence="7">
    <location>
        <begin position="411"/>
        <end position="448"/>
    </location>
</feature>
<dbReference type="PROSITE" id="PS00010">
    <property type="entry name" value="ASX_HYDROXYL"/>
    <property type="match status" value="1"/>
</dbReference>
<keyword evidence="5" id="KW-0325">Glycoprotein</keyword>
<dbReference type="PANTHER" id="PTHR12916:SF9">
    <property type="entry name" value="NEUROGENIC LOCUS NOTCH HOMOLOG PROTEIN 1-RELATED"/>
    <property type="match status" value="1"/>
</dbReference>
<dbReference type="SUPFAM" id="SSF82671">
    <property type="entry name" value="SEA domain"/>
    <property type="match status" value="2"/>
</dbReference>